<dbReference type="AlphaFoldDB" id="A0A0A8Z1E3"/>
<evidence type="ECO:0000313" key="1">
    <source>
        <dbReference type="EMBL" id="JAD33224.1"/>
    </source>
</evidence>
<reference evidence="1" key="2">
    <citation type="journal article" date="2015" name="Data Brief">
        <title>Shoot transcriptome of the giant reed, Arundo donax.</title>
        <authorList>
            <person name="Barrero R.A."/>
            <person name="Guerrero F.D."/>
            <person name="Moolhuijzen P."/>
            <person name="Goolsby J.A."/>
            <person name="Tidwell J."/>
            <person name="Bellgard S.E."/>
            <person name="Bellgard M.I."/>
        </authorList>
    </citation>
    <scope>NUCLEOTIDE SEQUENCE</scope>
    <source>
        <tissue evidence="1">Shoot tissue taken approximately 20 cm above the soil surface</tissue>
    </source>
</reference>
<organism evidence="1">
    <name type="scientific">Arundo donax</name>
    <name type="common">Giant reed</name>
    <name type="synonym">Donax arundinaceus</name>
    <dbReference type="NCBI Taxonomy" id="35708"/>
    <lineage>
        <taxon>Eukaryota</taxon>
        <taxon>Viridiplantae</taxon>
        <taxon>Streptophyta</taxon>
        <taxon>Embryophyta</taxon>
        <taxon>Tracheophyta</taxon>
        <taxon>Spermatophyta</taxon>
        <taxon>Magnoliopsida</taxon>
        <taxon>Liliopsida</taxon>
        <taxon>Poales</taxon>
        <taxon>Poaceae</taxon>
        <taxon>PACMAD clade</taxon>
        <taxon>Arundinoideae</taxon>
        <taxon>Arundineae</taxon>
        <taxon>Arundo</taxon>
    </lineage>
</organism>
<name>A0A0A8Z1E3_ARUDO</name>
<sequence length="41" mass="5024">MQMRKAMKFQVRRHLGIMRYHWLLHMKMTSSISLRIFGCVT</sequence>
<reference evidence="1" key="1">
    <citation type="submission" date="2014-09" db="EMBL/GenBank/DDBJ databases">
        <authorList>
            <person name="Magalhaes I.L.F."/>
            <person name="Oliveira U."/>
            <person name="Santos F.R."/>
            <person name="Vidigal T.H.D.A."/>
            <person name="Brescovit A.D."/>
            <person name="Santos A.J."/>
        </authorList>
    </citation>
    <scope>NUCLEOTIDE SEQUENCE</scope>
    <source>
        <tissue evidence="1">Shoot tissue taken approximately 20 cm above the soil surface</tissue>
    </source>
</reference>
<protein>
    <submittedName>
        <fullName evidence="1">Uncharacterized protein</fullName>
    </submittedName>
</protein>
<dbReference type="EMBL" id="GBRH01264671">
    <property type="protein sequence ID" value="JAD33224.1"/>
    <property type="molecule type" value="Transcribed_RNA"/>
</dbReference>
<accession>A0A0A8Z1E3</accession>
<proteinExistence type="predicted"/>